<keyword evidence="4" id="KW-0804">Transcription</keyword>
<dbReference type="PANTHER" id="PTHR30419:SF29">
    <property type="entry name" value="LYSR-FAMILY TRANSCRIPTIONAL REGULATOR"/>
    <property type="match status" value="1"/>
</dbReference>
<reference evidence="6 7" key="1">
    <citation type="submission" date="2018-07" db="EMBL/GenBank/DDBJ databases">
        <title>Genomic Encyclopedia of Type Strains, Phase IV (KMG-IV): sequencing the most valuable type-strain genomes for metagenomic binning, comparative biology and taxonomic classification.</title>
        <authorList>
            <person name="Goeker M."/>
        </authorList>
    </citation>
    <scope>NUCLEOTIDE SEQUENCE [LARGE SCALE GENOMIC DNA]</scope>
    <source>
        <strain evidence="6 7">DSM 21634</strain>
    </source>
</reference>
<keyword evidence="2" id="KW-0805">Transcription regulation</keyword>
<dbReference type="SUPFAM" id="SSF53850">
    <property type="entry name" value="Periplasmic binding protein-like II"/>
    <property type="match status" value="1"/>
</dbReference>
<dbReference type="RefSeq" id="WP_211333119.1">
    <property type="nucleotide sequence ID" value="NZ_QPJK01000011.1"/>
</dbReference>
<evidence type="ECO:0000256" key="2">
    <source>
        <dbReference type="ARBA" id="ARBA00023015"/>
    </source>
</evidence>
<dbReference type="InterPro" id="IPR050950">
    <property type="entry name" value="HTH-type_LysR_regulators"/>
</dbReference>
<keyword evidence="3" id="KW-0238">DNA-binding</keyword>
<dbReference type="PANTHER" id="PTHR30419">
    <property type="entry name" value="HTH-TYPE TRANSCRIPTIONAL REGULATOR YBHD"/>
    <property type="match status" value="1"/>
</dbReference>
<comment type="caution">
    <text evidence="6">The sequence shown here is derived from an EMBL/GenBank/DDBJ whole genome shotgun (WGS) entry which is preliminary data.</text>
</comment>
<gene>
    <name evidence="6" type="ORF">DES41_11190</name>
</gene>
<dbReference type="Pfam" id="PF03466">
    <property type="entry name" value="LysR_substrate"/>
    <property type="match status" value="1"/>
</dbReference>
<dbReference type="GO" id="GO:0003700">
    <property type="term" value="F:DNA-binding transcription factor activity"/>
    <property type="evidence" value="ECO:0007669"/>
    <property type="project" value="InterPro"/>
</dbReference>
<dbReference type="AlphaFoldDB" id="A0A368XDV2"/>
<dbReference type="InterPro" id="IPR005119">
    <property type="entry name" value="LysR_subst-bd"/>
</dbReference>
<accession>A0A368XDV2</accession>
<dbReference type="PROSITE" id="PS50931">
    <property type="entry name" value="HTH_LYSR"/>
    <property type="match status" value="1"/>
</dbReference>
<dbReference type="PRINTS" id="PR00039">
    <property type="entry name" value="HTHLYSR"/>
</dbReference>
<feature type="domain" description="HTH lysR-type" evidence="5">
    <location>
        <begin position="20"/>
        <end position="77"/>
    </location>
</feature>
<dbReference type="EMBL" id="QPJK01000011">
    <property type="protein sequence ID" value="RCW66132.1"/>
    <property type="molecule type" value="Genomic_DNA"/>
</dbReference>
<dbReference type="InterPro" id="IPR036390">
    <property type="entry name" value="WH_DNA-bd_sf"/>
</dbReference>
<evidence type="ECO:0000259" key="5">
    <source>
        <dbReference type="PROSITE" id="PS50931"/>
    </source>
</evidence>
<dbReference type="Gene3D" id="3.40.190.10">
    <property type="entry name" value="Periplasmic binding protein-like II"/>
    <property type="match status" value="2"/>
</dbReference>
<keyword evidence="7" id="KW-1185">Reference proteome</keyword>
<evidence type="ECO:0000313" key="6">
    <source>
        <dbReference type="EMBL" id="RCW66132.1"/>
    </source>
</evidence>
<dbReference type="SUPFAM" id="SSF46785">
    <property type="entry name" value="Winged helix' DNA-binding domain"/>
    <property type="match status" value="1"/>
</dbReference>
<dbReference type="InterPro" id="IPR036388">
    <property type="entry name" value="WH-like_DNA-bd_sf"/>
</dbReference>
<name>A0A368XDV2_9BURK</name>
<organism evidence="6 7">
    <name type="scientific">Pseudorhodoferax soli</name>
    <dbReference type="NCBI Taxonomy" id="545864"/>
    <lineage>
        <taxon>Bacteria</taxon>
        <taxon>Pseudomonadati</taxon>
        <taxon>Pseudomonadota</taxon>
        <taxon>Betaproteobacteria</taxon>
        <taxon>Burkholderiales</taxon>
        <taxon>Comamonadaceae</taxon>
    </lineage>
</organism>
<proteinExistence type="inferred from homology"/>
<dbReference type="Proteomes" id="UP000252884">
    <property type="component" value="Unassembled WGS sequence"/>
</dbReference>
<sequence>MQHEHGVTLASRKVFYRLMLNLSRLHLLSELAVLGTIAKVAEAVNLTRPAVSQQLAILEQETGTVLFERSGRGVRLTIAGENLVSRSAKVFDLVSEIESDLASAKGAVAGEVRISAFGSVATTFIPEVFRELLREHPQLDLRFEELEPGESLKAAAAKQVDLALVDDSISAEALSSMLYFRPVYEDHFAAVLPADHRLAAEPAIGISELASENWAINRNAQTYKAQIVTACHEAGFSPRVVASCRNMAATLGMVRTGYVITVLPALALRGAATDPAFAVVPIMPLMVRRIFVAMVQGTYRRPAIAAVLRALDGVVPRFADSPDLAASLAQSPRRAA</sequence>
<dbReference type="Pfam" id="PF00126">
    <property type="entry name" value="HTH_1"/>
    <property type="match status" value="1"/>
</dbReference>
<protein>
    <submittedName>
        <fullName evidence="6">LysR family transcriptional regulator</fullName>
    </submittedName>
</protein>
<dbReference type="Gene3D" id="1.10.10.10">
    <property type="entry name" value="Winged helix-like DNA-binding domain superfamily/Winged helix DNA-binding domain"/>
    <property type="match status" value="1"/>
</dbReference>
<evidence type="ECO:0000256" key="3">
    <source>
        <dbReference type="ARBA" id="ARBA00023125"/>
    </source>
</evidence>
<dbReference type="GO" id="GO:0003677">
    <property type="term" value="F:DNA binding"/>
    <property type="evidence" value="ECO:0007669"/>
    <property type="project" value="UniProtKB-KW"/>
</dbReference>
<evidence type="ECO:0000313" key="7">
    <source>
        <dbReference type="Proteomes" id="UP000252884"/>
    </source>
</evidence>
<comment type="similarity">
    <text evidence="1">Belongs to the LysR transcriptional regulatory family.</text>
</comment>
<dbReference type="InterPro" id="IPR000847">
    <property type="entry name" value="LysR_HTH_N"/>
</dbReference>
<evidence type="ECO:0000256" key="4">
    <source>
        <dbReference type="ARBA" id="ARBA00023163"/>
    </source>
</evidence>
<evidence type="ECO:0000256" key="1">
    <source>
        <dbReference type="ARBA" id="ARBA00009437"/>
    </source>
</evidence>
<dbReference type="GO" id="GO:0005829">
    <property type="term" value="C:cytosol"/>
    <property type="evidence" value="ECO:0007669"/>
    <property type="project" value="TreeGrafter"/>
</dbReference>